<dbReference type="InterPro" id="IPR011059">
    <property type="entry name" value="Metal-dep_hydrolase_composite"/>
</dbReference>
<dbReference type="PANTHER" id="PTHR43794">
    <property type="entry name" value="AMINOHYDROLASE SSNA-RELATED"/>
    <property type="match status" value="1"/>
</dbReference>
<evidence type="ECO:0000313" key="4">
    <source>
        <dbReference type="EMBL" id="RAI40991.1"/>
    </source>
</evidence>
<dbReference type="InterPro" id="IPR032466">
    <property type="entry name" value="Metal_Hydrolase"/>
</dbReference>
<dbReference type="AlphaFoldDB" id="A0A327KRF1"/>
<dbReference type="SUPFAM" id="SSF51338">
    <property type="entry name" value="Composite domain of metallo-dependent hydrolases"/>
    <property type="match status" value="1"/>
</dbReference>
<proteinExistence type="inferred from homology"/>
<protein>
    <recommendedName>
        <fullName evidence="3">Amidohydrolase-related domain-containing protein</fullName>
    </recommendedName>
</protein>
<evidence type="ECO:0000256" key="2">
    <source>
        <dbReference type="ARBA" id="ARBA00022801"/>
    </source>
</evidence>
<reference evidence="4 5" key="1">
    <citation type="submission" date="2017-07" db="EMBL/GenBank/DDBJ databases">
        <title>Draft Genome Sequences of Select Purple Nonsulfur Bacteria.</title>
        <authorList>
            <person name="Lasarre B."/>
            <person name="Mckinlay J.B."/>
        </authorList>
    </citation>
    <scope>NUCLEOTIDE SEQUENCE [LARGE SCALE GENOMIC DNA]</scope>
    <source>
        <strain evidence="4 5">DSM 11907</strain>
    </source>
</reference>
<sequence>MTTLDAAVVIAGPAGATLTDRAISLSDGRVAAMTPLPAAARSGRVVMPALCNAHDHARVVRSSQIGNFDVALEAWLPHLAAIPAVDPWLTAAVAFGRSARAGIAVEMAHYTRIQGLTAYLDEARAVAKAARDVGIRIAFAVQCRDRNPLVYGPHGDLLRRLSPSACACVTEKLTRAPLPAAEQIALVQATAEAIAGDGVTVQYGPAGPQWCSDDLLARVAESAAAHGRRVHMHLLESRYQRAWADATYPQGLLNHLDALGLVNERVSFAHGTWLRPDEMELIAARGATVVINTSSNLVLRSGVAPVAEMLRRGCRVAMGLDGVALDEQEDPLAEMQLAYLLHKGEGFSTSMSRDDLLAFALRNGRFAVLGEHAGGTVAPGAPADLLVLDWEALSADRLDDTAPPLETFLARARRRHIKDLYVAGRQVVRDGAVTGVDLPALEAELLATLKARFGTTSGIRAALPELRAALAGHYSADTFMCS</sequence>
<dbReference type="OrthoDB" id="9796020at2"/>
<name>A0A327KRF1_9BRAD</name>
<dbReference type="Proteomes" id="UP000248863">
    <property type="component" value="Unassembled WGS sequence"/>
</dbReference>
<dbReference type="GO" id="GO:0016810">
    <property type="term" value="F:hydrolase activity, acting on carbon-nitrogen (but not peptide) bonds"/>
    <property type="evidence" value="ECO:0007669"/>
    <property type="project" value="InterPro"/>
</dbReference>
<dbReference type="Gene3D" id="3.20.20.140">
    <property type="entry name" value="Metal-dependent hydrolases"/>
    <property type="match status" value="1"/>
</dbReference>
<keyword evidence="5" id="KW-1185">Reference proteome</keyword>
<dbReference type="InterPro" id="IPR050287">
    <property type="entry name" value="MTA/SAH_deaminase"/>
</dbReference>
<dbReference type="RefSeq" id="WP_111355831.1">
    <property type="nucleotide sequence ID" value="NZ_NHSK01000063.1"/>
</dbReference>
<dbReference type="InterPro" id="IPR006680">
    <property type="entry name" value="Amidohydro-rel"/>
</dbReference>
<accession>A0A327KRF1</accession>
<dbReference type="SUPFAM" id="SSF51556">
    <property type="entry name" value="Metallo-dependent hydrolases"/>
    <property type="match status" value="1"/>
</dbReference>
<gene>
    <name evidence="4" type="ORF">CH338_04585</name>
</gene>
<organism evidence="4 5">
    <name type="scientific">Rhodoplanes elegans</name>
    <dbReference type="NCBI Taxonomy" id="29408"/>
    <lineage>
        <taxon>Bacteria</taxon>
        <taxon>Pseudomonadati</taxon>
        <taxon>Pseudomonadota</taxon>
        <taxon>Alphaproteobacteria</taxon>
        <taxon>Hyphomicrobiales</taxon>
        <taxon>Nitrobacteraceae</taxon>
        <taxon>Rhodoplanes</taxon>
    </lineage>
</organism>
<dbReference type="EMBL" id="NPEU01000028">
    <property type="protein sequence ID" value="RAI40991.1"/>
    <property type="molecule type" value="Genomic_DNA"/>
</dbReference>
<dbReference type="PANTHER" id="PTHR43794:SF11">
    <property type="entry name" value="AMIDOHYDROLASE-RELATED DOMAIN-CONTAINING PROTEIN"/>
    <property type="match status" value="1"/>
</dbReference>
<evidence type="ECO:0000313" key="5">
    <source>
        <dbReference type="Proteomes" id="UP000248863"/>
    </source>
</evidence>
<evidence type="ECO:0000256" key="1">
    <source>
        <dbReference type="ARBA" id="ARBA00006745"/>
    </source>
</evidence>
<comment type="caution">
    <text evidence="4">The sequence shown here is derived from an EMBL/GenBank/DDBJ whole genome shotgun (WGS) entry which is preliminary data.</text>
</comment>
<feature type="domain" description="Amidohydrolase-related" evidence="3">
    <location>
        <begin position="45"/>
        <end position="427"/>
    </location>
</feature>
<evidence type="ECO:0000259" key="3">
    <source>
        <dbReference type="Pfam" id="PF01979"/>
    </source>
</evidence>
<dbReference type="Pfam" id="PF01979">
    <property type="entry name" value="Amidohydro_1"/>
    <property type="match status" value="1"/>
</dbReference>
<comment type="similarity">
    <text evidence="1">Belongs to the metallo-dependent hydrolases superfamily. ATZ/TRZ family.</text>
</comment>
<keyword evidence="2" id="KW-0378">Hydrolase</keyword>